<evidence type="ECO:0000256" key="1">
    <source>
        <dbReference type="SAM" id="Phobius"/>
    </source>
</evidence>
<gene>
    <name evidence="2" type="ORF">E8K88_10000</name>
</gene>
<dbReference type="EMBL" id="SSWX01000011">
    <property type="protein sequence ID" value="THJ33248.1"/>
    <property type="molecule type" value="Genomic_DNA"/>
</dbReference>
<keyword evidence="1" id="KW-0472">Membrane</keyword>
<keyword evidence="1" id="KW-0812">Transmembrane</keyword>
<dbReference type="AlphaFoldDB" id="A0A4S5BTI5"/>
<feature type="transmembrane region" description="Helical" evidence="1">
    <location>
        <begin position="15"/>
        <end position="37"/>
    </location>
</feature>
<protein>
    <submittedName>
        <fullName evidence="2">Uncharacterized protein</fullName>
    </submittedName>
</protein>
<keyword evidence="1" id="KW-1133">Transmembrane helix</keyword>
<evidence type="ECO:0000313" key="2">
    <source>
        <dbReference type="EMBL" id="THJ33248.1"/>
    </source>
</evidence>
<sequence length="95" mass="10613">MHTASFPRPASKARFHTVMLACLGFTIAMTAALVYVVSRPQTPQVQSAEQHAITMCRQRSEDPARTAIYRSTHGQACQEMEKQYRLKFGQAPEAS</sequence>
<comment type="caution">
    <text evidence="2">The sequence shown here is derived from an EMBL/GenBank/DDBJ whole genome shotgun (WGS) entry which is preliminary data.</text>
</comment>
<organism evidence="2 3">
    <name type="scientific">Lampropedia aestuarii</name>
    <dbReference type="NCBI Taxonomy" id="2562762"/>
    <lineage>
        <taxon>Bacteria</taxon>
        <taxon>Pseudomonadati</taxon>
        <taxon>Pseudomonadota</taxon>
        <taxon>Betaproteobacteria</taxon>
        <taxon>Burkholderiales</taxon>
        <taxon>Comamonadaceae</taxon>
        <taxon>Lampropedia</taxon>
    </lineage>
</organism>
<keyword evidence="3" id="KW-1185">Reference proteome</keyword>
<accession>A0A4S5BTI5</accession>
<dbReference type="Proteomes" id="UP000306236">
    <property type="component" value="Unassembled WGS sequence"/>
</dbReference>
<evidence type="ECO:0000313" key="3">
    <source>
        <dbReference type="Proteomes" id="UP000306236"/>
    </source>
</evidence>
<proteinExistence type="predicted"/>
<dbReference type="RefSeq" id="WP_136406522.1">
    <property type="nucleotide sequence ID" value="NZ_SSWX01000011.1"/>
</dbReference>
<reference evidence="2 3" key="1">
    <citation type="submission" date="2019-04" db="EMBL/GenBank/DDBJ databases">
        <title>Lampropedia sp YIM MLB12 draf genome.</title>
        <authorList>
            <person name="Wang Y.-X."/>
        </authorList>
    </citation>
    <scope>NUCLEOTIDE SEQUENCE [LARGE SCALE GENOMIC DNA]</scope>
    <source>
        <strain evidence="2 3">YIM MLB12</strain>
    </source>
</reference>
<dbReference type="OrthoDB" id="8909690at2"/>
<name>A0A4S5BTI5_9BURK</name>